<gene>
    <name evidence="3" type="ORF">SAMN04488563_4836</name>
</gene>
<sequence>MTPRPVLTAKNVKILATFVQNLFDHDSLIRRLLRGLGWVTLTPLMLLRKLPLVFAAGCVLLLAYSVLGGGGLVLLFVLPPVGWVVWRLAHPESAERVAALVRGRWRYRRIYRKHWPTVAAGCGLAVAGPFGRLVAPELVRVIGHPAADAVVVRLFAGQSPADYADRADALAHAFGATQVRVRSDQPGTVTLLFSTGDMLTDPIPAMTLDATDVEFEALPVGFTEDASPYRLRLLYSHVLTAGATGSGKGSALWSTVRALAPAVPSGVVELWVPTRRVASSWPWAGRCSPGSPPTTSPATWSSWSSRPPTWSGHARSSCGATAANTPPRPMSRSSC</sequence>
<evidence type="ECO:0000313" key="3">
    <source>
        <dbReference type="EMBL" id="SDU74889.1"/>
    </source>
</evidence>
<protein>
    <recommendedName>
        <fullName evidence="5">FtsK/SpoIIIE family protein</fullName>
    </recommendedName>
</protein>
<dbReference type="EMBL" id="LT629791">
    <property type="protein sequence ID" value="SDU74889.1"/>
    <property type="molecule type" value="Genomic_DNA"/>
</dbReference>
<evidence type="ECO:0000256" key="1">
    <source>
        <dbReference type="SAM" id="MobiDB-lite"/>
    </source>
</evidence>
<feature type="compositionally biased region" description="Low complexity" evidence="1">
    <location>
        <begin position="296"/>
        <end position="311"/>
    </location>
</feature>
<dbReference type="RefSeq" id="WP_157524289.1">
    <property type="nucleotide sequence ID" value="NZ_LT629791.1"/>
</dbReference>
<keyword evidence="2" id="KW-1133">Transmembrane helix</keyword>
<evidence type="ECO:0000256" key="2">
    <source>
        <dbReference type="SAM" id="Phobius"/>
    </source>
</evidence>
<accession>A0A1H2L1T5</accession>
<organism evidence="3 4">
    <name type="scientific">Jiangella alkaliphila</name>
    <dbReference type="NCBI Taxonomy" id="419479"/>
    <lineage>
        <taxon>Bacteria</taxon>
        <taxon>Bacillati</taxon>
        <taxon>Actinomycetota</taxon>
        <taxon>Actinomycetes</taxon>
        <taxon>Jiangellales</taxon>
        <taxon>Jiangellaceae</taxon>
        <taxon>Jiangella</taxon>
    </lineage>
</organism>
<dbReference type="AlphaFoldDB" id="A0A1H2L1T5"/>
<name>A0A1H2L1T5_9ACTN</name>
<reference evidence="4" key="1">
    <citation type="submission" date="2016-10" db="EMBL/GenBank/DDBJ databases">
        <authorList>
            <person name="Varghese N."/>
            <person name="Submissions S."/>
        </authorList>
    </citation>
    <scope>NUCLEOTIDE SEQUENCE [LARGE SCALE GENOMIC DNA]</scope>
    <source>
        <strain evidence="4">DSM 45079</strain>
    </source>
</reference>
<dbReference type="STRING" id="419479.SAMN04488563_4836"/>
<keyword evidence="2" id="KW-0812">Transmembrane</keyword>
<feature type="transmembrane region" description="Helical" evidence="2">
    <location>
        <begin position="52"/>
        <end position="78"/>
    </location>
</feature>
<keyword evidence="2" id="KW-0472">Membrane</keyword>
<keyword evidence="4" id="KW-1185">Reference proteome</keyword>
<proteinExistence type="predicted"/>
<dbReference type="Gene3D" id="3.40.50.300">
    <property type="entry name" value="P-loop containing nucleotide triphosphate hydrolases"/>
    <property type="match status" value="1"/>
</dbReference>
<evidence type="ECO:0008006" key="5">
    <source>
        <dbReference type="Google" id="ProtNLM"/>
    </source>
</evidence>
<feature type="region of interest" description="Disordered" evidence="1">
    <location>
        <begin position="284"/>
        <end position="335"/>
    </location>
</feature>
<dbReference type="InterPro" id="IPR027417">
    <property type="entry name" value="P-loop_NTPase"/>
</dbReference>
<evidence type="ECO:0000313" key="4">
    <source>
        <dbReference type="Proteomes" id="UP000182977"/>
    </source>
</evidence>
<dbReference type="Proteomes" id="UP000182977">
    <property type="component" value="Chromosome I"/>
</dbReference>